<protein>
    <recommendedName>
        <fullName evidence="1">Glutaminase A central domain-containing protein</fullName>
    </recommendedName>
</protein>
<dbReference type="InterPro" id="IPR008928">
    <property type="entry name" value="6-hairpin_glycosidase_sf"/>
</dbReference>
<sequence>MQKRSGLSWEINSADDIREAFVNGTGLQNRTDNNYHAVNKHLRRYRTTTPWDRDNSRLEERNAYYWANFTSINDIIRDALDHFDDALAASIELDNKLLAAANSISTEYAGLVSLVTRSAMSAIEYTINIDDNGNDISDVKAFMKNMGNVGSGQINAVDVIYAAMPIYLYLNPDIIGYLLSPLLDAQSSSLYFNNYAAIDLGGPFPNATGNIRGHSEGIEQSANMIILTLAHAQASGNGDFIIKYYDLLSKWGDYLIDNTLSPANQTTSSSDNINSINQTNLILKGIIGIRAMAEISSLTDYSADATKYKIKADQYYQSWKTVAILLGLNVVDYSVYETQTSYYGTHLSQQEFGVALDASNSNLSRSDWILFAASATTDTQVRDVMIGQVYNYANSSFDDMPFPVVYNLSDGRVISGLNSPAQGAIFAPLALNVNKSVVTFTPDPRATNSGAS</sequence>
<evidence type="ECO:0000259" key="1">
    <source>
        <dbReference type="Pfam" id="PF16335"/>
    </source>
</evidence>
<dbReference type="Pfam" id="PF16335">
    <property type="entry name" value="GtaA_6_Hairpin"/>
    <property type="match status" value="2"/>
</dbReference>
<dbReference type="AlphaFoldDB" id="A0A286U6T0"/>
<dbReference type="InterPro" id="IPR032514">
    <property type="entry name" value="GtaA_central"/>
</dbReference>
<organism evidence="2 3">
    <name type="scientific">Pyrrhoderma noxium</name>
    <dbReference type="NCBI Taxonomy" id="2282107"/>
    <lineage>
        <taxon>Eukaryota</taxon>
        <taxon>Fungi</taxon>
        <taxon>Dikarya</taxon>
        <taxon>Basidiomycota</taxon>
        <taxon>Agaricomycotina</taxon>
        <taxon>Agaricomycetes</taxon>
        <taxon>Hymenochaetales</taxon>
        <taxon>Hymenochaetaceae</taxon>
        <taxon>Pyrrhoderma</taxon>
    </lineage>
</organism>
<dbReference type="PANTHER" id="PTHR31987:SF1">
    <property type="entry name" value="GLUTAMINASE A"/>
    <property type="match status" value="1"/>
</dbReference>
<comment type="caution">
    <text evidence="2">The sequence shown here is derived from an EMBL/GenBank/DDBJ whole genome shotgun (WGS) entry which is preliminary data.</text>
</comment>
<reference evidence="2 3" key="1">
    <citation type="journal article" date="2017" name="Mol. Ecol.">
        <title>Comparative and population genomic landscape of Phellinus noxius: A hypervariable fungus causing root rot in trees.</title>
        <authorList>
            <person name="Chung C.L."/>
            <person name="Lee T.J."/>
            <person name="Akiba M."/>
            <person name="Lee H.H."/>
            <person name="Kuo T.H."/>
            <person name="Liu D."/>
            <person name="Ke H.M."/>
            <person name="Yokoi T."/>
            <person name="Roa M.B."/>
            <person name="Lu M.J."/>
            <person name="Chang Y.Y."/>
            <person name="Ann P.J."/>
            <person name="Tsai J.N."/>
            <person name="Chen C.Y."/>
            <person name="Tzean S.S."/>
            <person name="Ota Y."/>
            <person name="Hattori T."/>
            <person name="Sahashi N."/>
            <person name="Liou R.F."/>
            <person name="Kikuchi T."/>
            <person name="Tsai I.J."/>
        </authorList>
    </citation>
    <scope>NUCLEOTIDE SEQUENCE [LARGE SCALE GENOMIC DNA]</scope>
    <source>
        <strain evidence="2 3">FFPRI411160</strain>
    </source>
</reference>
<feature type="domain" description="Glutaminase A central" evidence="1">
    <location>
        <begin position="105"/>
        <end position="324"/>
    </location>
</feature>
<gene>
    <name evidence="2" type="ORF">PNOK_0903800</name>
</gene>
<dbReference type="EMBL" id="NBII01000010">
    <property type="protein sequence ID" value="PAV15277.1"/>
    <property type="molecule type" value="Genomic_DNA"/>
</dbReference>
<dbReference type="STRING" id="2282107.A0A286U6T0"/>
<evidence type="ECO:0000313" key="3">
    <source>
        <dbReference type="Proteomes" id="UP000217199"/>
    </source>
</evidence>
<evidence type="ECO:0000313" key="2">
    <source>
        <dbReference type="EMBL" id="PAV15277.1"/>
    </source>
</evidence>
<accession>A0A286U6T0</accession>
<proteinExistence type="predicted"/>
<dbReference type="OrthoDB" id="3918848at2759"/>
<dbReference type="PANTHER" id="PTHR31987">
    <property type="entry name" value="GLUTAMINASE A-RELATED"/>
    <property type="match status" value="1"/>
</dbReference>
<keyword evidence="3" id="KW-1185">Reference proteome</keyword>
<dbReference type="Proteomes" id="UP000217199">
    <property type="component" value="Unassembled WGS sequence"/>
</dbReference>
<feature type="domain" description="Glutaminase A central" evidence="1">
    <location>
        <begin position="325"/>
        <end position="428"/>
    </location>
</feature>
<dbReference type="InterPro" id="IPR052743">
    <property type="entry name" value="Glutaminase_GtaA"/>
</dbReference>
<name>A0A286U6T0_9AGAM</name>
<dbReference type="SUPFAM" id="SSF48208">
    <property type="entry name" value="Six-hairpin glycosidases"/>
    <property type="match status" value="1"/>
</dbReference>
<dbReference type="GO" id="GO:0005975">
    <property type="term" value="P:carbohydrate metabolic process"/>
    <property type="evidence" value="ECO:0007669"/>
    <property type="project" value="InterPro"/>
</dbReference>
<dbReference type="InParanoid" id="A0A286U6T0"/>